<dbReference type="AlphaFoldDB" id="A0ABD1LDM0"/>
<sequence>MSLIMFLNTARKLEDFESSNLGEYELVPLYRVADKITQSLNHKHVGTVEASKFFNRVRYTLLEKS</sequence>
<reference evidence="1 2" key="1">
    <citation type="submission" date="2024-08" db="EMBL/GenBank/DDBJ databases">
        <title>Insights into the chromosomal genome structure of Flemingia macrophylla.</title>
        <authorList>
            <person name="Ding Y."/>
            <person name="Zhao Y."/>
            <person name="Bi W."/>
            <person name="Wu M."/>
            <person name="Zhao G."/>
            <person name="Gong Y."/>
            <person name="Li W."/>
            <person name="Zhang P."/>
        </authorList>
    </citation>
    <scope>NUCLEOTIDE SEQUENCE [LARGE SCALE GENOMIC DNA]</scope>
    <source>
        <strain evidence="1">DYQJB</strain>
        <tissue evidence="1">Leaf</tissue>
    </source>
</reference>
<evidence type="ECO:0000313" key="1">
    <source>
        <dbReference type="EMBL" id="KAL2321533.1"/>
    </source>
</evidence>
<organism evidence="1 2">
    <name type="scientific">Flemingia macrophylla</name>
    <dbReference type="NCBI Taxonomy" id="520843"/>
    <lineage>
        <taxon>Eukaryota</taxon>
        <taxon>Viridiplantae</taxon>
        <taxon>Streptophyta</taxon>
        <taxon>Embryophyta</taxon>
        <taxon>Tracheophyta</taxon>
        <taxon>Spermatophyta</taxon>
        <taxon>Magnoliopsida</taxon>
        <taxon>eudicotyledons</taxon>
        <taxon>Gunneridae</taxon>
        <taxon>Pentapetalae</taxon>
        <taxon>rosids</taxon>
        <taxon>fabids</taxon>
        <taxon>Fabales</taxon>
        <taxon>Fabaceae</taxon>
        <taxon>Papilionoideae</taxon>
        <taxon>50 kb inversion clade</taxon>
        <taxon>NPAAA clade</taxon>
        <taxon>indigoferoid/millettioid clade</taxon>
        <taxon>Phaseoleae</taxon>
        <taxon>Flemingia</taxon>
    </lineage>
</organism>
<keyword evidence="2" id="KW-1185">Reference proteome</keyword>
<evidence type="ECO:0000313" key="2">
    <source>
        <dbReference type="Proteomes" id="UP001603857"/>
    </source>
</evidence>
<comment type="caution">
    <text evidence="1">The sequence shown here is derived from an EMBL/GenBank/DDBJ whole genome shotgun (WGS) entry which is preliminary data.</text>
</comment>
<dbReference type="Proteomes" id="UP001603857">
    <property type="component" value="Unassembled WGS sequence"/>
</dbReference>
<protein>
    <submittedName>
        <fullName evidence="1">Uncharacterized protein</fullName>
    </submittedName>
</protein>
<gene>
    <name evidence="1" type="ORF">Fmac_025912</name>
</gene>
<proteinExistence type="predicted"/>
<name>A0ABD1LDM0_9FABA</name>
<accession>A0ABD1LDM0</accession>
<dbReference type="EMBL" id="JBGMDY010000009">
    <property type="protein sequence ID" value="KAL2321533.1"/>
    <property type="molecule type" value="Genomic_DNA"/>
</dbReference>